<dbReference type="InterPro" id="IPR003661">
    <property type="entry name" value="HisK_dim/P_dom"/>
</dbReference>
<keyword evidence="6" id="KW-0418">Kinase</keyword>
<dbReference type="EMBL" id="CP034464">
    <property type="protein sequence ID" value="AZP10967.1"/>
    <property type="molecule type" value="Genomic_DNA"/>
</dbReference>
<evidence type="ECO:0000256" key="1">
    <source>
        <dbReference type="ARBA" id="ARBA00000085"/>
    </source>
</evidence>
<dbReference type="PROSITE" id="PS50109">
    <property type="entry name" value="HIS_KIN"/>
    <property type="match status" value="1"/>
</dbReference>
<keyword evidence="8" id="KW-0472">Membrane</keyword>
<feature type="coiled-coil region" evidence="7">
    <location>
        <begin position="394"/>
        <end position="481"/>
    </location>
</feature>
<evidence type="ECO:0000256" key="2">
    <source>
        <dbReference type="ARBA" id="ARBA00004370"/>
    </source>
</evidence>
<organism evidence="11 12">
    <name type="scientific">Undibacterium parvum</name>
    <dbReference type="NCBI Taxonomy" id="401471"/>
    <lineage>
        <taxon>Bacteria</taxon>
        <taxon>Pseudomonadati</taxon>
        <taxon>Pseudomonadota</taxon>
        <taxon>Betaproteobacteria</taxon>
        <taxon>Burkholderiales</taxon>
        <taxon>Oxalobacteraceae</taxon>
        <taxon>Undibacterium</taxon>
    </lineage>
</organism>
<evidence type="ECO:0000256" key="5">
    <source>
        <dbReference type="ARBA" id="ARBA00022679"/>
    </source>
</evidence>
<dbReference type="InterPro" id="IPR005467">
    <property type="entry name" value="His_kinase_dom"/>
</dbReference>
<keyword evidence="8" id="KW-1133">Transmembrane helix</keyword>
<keyword evidence="8" id="KW-0812">Transmembrane</keyword>
<evidence type="ECO:0000259" key="10">
    <source>
        <dbReference type="PROSITE" id="PS50885"/>
    </source>
</evidence>
<feature type="transmembrane region" description="Helical" evidence="8">
    <location>
        <begin position="294"/>
        <end position="316"/>
    </location>
</feature>
<dbReference type="OrthoDB" id="224978at2"/>
<feature type="domain" description="Histidine kinase" evidence="9">
    <location>
        <begin position="507"/>
        <end position="747"/>
    </location>
</feature>
<dbReference type="InterPro" id="IPR036890">
    <property type="entry name" value="HATPase_C_sf"/>
</dbReference>
<dbReference type="CDD" id="cd00082">
    <property type="entry name" value="HisKA"/>
    <property type="match status" value="1"/>
</dbReference>
<dbReference type="GO" id="GO:0016020">
    <property type="term" value="C:membrane"/>
    <property type="evidence" value="ECO:0007669"/>
    <property type="project" value="UniProtKB-SubCell"/>
</dbReference>
<dbReference type="Pfam" id="PF02518">
    <property type="entry name" value="HATPase_c"/>
    <property type="match status" value="1"/>
</dbReference>
<evidence type="ECO:0000313" key="11">
    <source>
        <dbReference type="EMBL" id="AZP10967.1"/>
    </source>
</evidence>
<dbReference type="PANTHER" id="PTHR43065:SF50">
    <property type="entry name" value="HISTIDINE KINASE"/>
    <property type="match status" value="1"/>
</dbReference>
<reference evidence="11 12" key="1">
    <citation type="journal article" date="2011" name="Int. J. Syst. Evol. Microbiol.">
        <title>Description of Undibacterium oligocarboniphilum sp. nov., isolated from purified water, and Undibacterium pigrum strain CCUG 49012 as the type strain of Undibacterium parvum sp. nov., and emended descriptions of the genus Undibacterium and the species Undibacterium pigrum.</title>
        <authorList>
            <person name="Eder W."/>
            <person name="Wanner G."/>
            <person name="Ludwig W."/>
            <person name="Busse H.J."/>
            <person name="Ziemke-Kageler F."/>
            <person name="Lang E."/>
        </authorList>
    </citation>
    <scope>NUCLEOTIDE SEQUENCE [LARGE SCALE GENOMIC DNA]</scope>
    <source>
        <strain evidence="11 12">DSM 23061</strain>
    </source>
</reference>
<keyword evidence="5" id="KW-0808">Transferase</keyword>
<name>A0A3S9HFU6_9BURK</name>
<dbReference type="InterPro" id="IPR003594">
    <property type="entry name" value="HATPase_dom"/>
</dbReference>
<dbReference type="PRINTS" id="PR00344">
    <property type="entry name" value="BCTRLSENSOR"/>
</dbReference>
<proteinExistence type="predicted"/>
<dbReference type="Gene3D" id="3.30.565.10">
    <property type="entry name" value="Histidine kinase-like ATPase, C-terminal domain"/>
    <property type="match status" value="1"/>
</dbReference>
<evidence type="ECO:0000256" key="7">
    <source>
        <dbReference type="SAM" id="Coils"/>
    </source>
</evidence>
<feature type="domain" description="HAMP" evidence="10">
    <location>
        <begin position="376"/>
        <end position="402"/>
    </location>
</feature>
<evidence type="ECO:0000256" key="3">
    <source>
        <dbReference type="ARBA" id="ARBA00012438"/>
    </source>
</evidence>
<feature type="transmembrane region" description="Helical" evidence="8">
    <location>
        <begin position="17"/>
        <end position="44"/>
    </location>
</feature>
<dbReference type="Gene3D" id="6.10.340.10">
    <property type="match status" value="1"/>
</dbReference>
<dbReference type="PANTHER" id="PTHR43065">
    <property type="entry name" value="SENSOR HISTIDINE KINASE"/>
    <property type="match status" value="1"/>
</dbReference>
<dbReference type="EC" id="2.7.13.3" evidence="3"/>
<dbReference type="GO" id="GO:0000155">
    <property type="term" value="F:phosphorelay sensor kinase activity"/>
    <property type="evidence" value="ECO:0007669"/>
    <property type="project" value="InterPro"/>
</dbReference>
<dbReference type="InterPro" id="IPR036097">
    <property type="entry name" value="HisK_dim/P_sf"/>
</dbReference>
<dbReference type="KEGG" id="upv:EJN92_02415"/>
<evidence type="ECO:0000256" key="6">
    <source>
        <dbReference type="ARBA" id="ARBA00022777"/>
    </source>
</evidence>
<evidence type="ECO:0000313" key="12">
    <source>
        <dbReference type="Proteomes" id="UP000275663"/>
    </source>
</evidence>
<evidence type="ECO:0000256" key="8">
    <source>
        <dbReference type="SAM" id="Phobius"/>
    </source>
</evidence>
<keyword evidence="7" id="KW-0175">Coiled coil</keyword>
<dbReference type="InterPro" id="IPR004358">
    <property type="entry name" value="Sig_transdc_His_kin-like_C"/>
</dbReference>
<dbReference type="SUPFAM" id="SSF55874">
    <property type="entry name" value="ATPase domain of HSP90 chaperone/DNA topoisomerase II/histidine kinase"/>
    <property type="match status" value="1"/>
</dbReference>
<accession>A0A3S9HFU6</accession>
<dbReference type="Proteomes" id="UP000275663">
    <property type="component" value="Chromosome"/>
</dbReference>
<gene>
    <name evidence="11" type="ORF">EJN92_02415</name>
</gene>
<protein>
    <recommendedName>
        <fullName evidence="3">histidine kinase</fullName>
        <ecNumber evidence="3">2.7.13.3</ecNumber>
    </recommendedName>
</protein>
<evidence type="ECO:0000256" key="4">
    <source>
        <dbReference type="ARBA" id="ARBA00022553"/>
    </source>
</evidence>
<comment type="catalytic activity">
    <reaction evidence="1">
        <text>ATP + protein L-histidine = ADP + protein N-phospho-L-histidine.</text>
        <dbReference type="EC" id="2.7.13.3"/>
    </reaction>
</comment>
<keyword evidence="4" id="KW-0597">Phosphoprotein</keyword>
<dbReference type="Gene3D" id="1.10.287.130">
    <property type="match status" value="1"/>
</dbReference>
<comment type="subcellular location">
    <subcellularLocation>
        <location evidence="2">Membrane</location>
    </subcellularLocation>
</comment>
<dbReference type="AlphaFoldDB" id="A0A3S9HFU6"/>
<keyword evidence="12" id="KW-1185">Reference proteome</keyword>
<dbReference type="SUPFAM" id="SSF47384">
    <property type="entry name" value="Homodimeric domain of signal transducing histidine kinase"/>
    <property type="match status" value="1"/>
</dbReference>
<dbReference type="PROSITE" id="PS50885">
    <property type="entry name" value="HAMP"/>
    <property type="match status" value="1"/>
</dbReference>
<dbReference type="SMART" id="SM00387">
    <property type="entry name" value="HATPase_c"/>
    <property type="match status" value="1"/>
</dbReference>
<sequence>MLNLFRQFLKSSIRVRLIAMSCTIVVSVVLILTSVIALIAANILRMESNRQLFQSLEQSTALLSNFLDVREGNVGLWLTSPLVEAMYSDPGLAKVFLPSLHTYFSKFKEQEPWIENILLLKGRKVLYSYLDIDEFLSEFNSSGDNMSNLAAMPPQGVAVMHLHRFDSQRRKPILIFKRAFSKEGISLNEANLVLILNFSKIDEKLFGKIQIGKKGFISTLAKAENGEIVLPQRVEINTEERKNYLELSQHWRSFSDLPEQHNSIVIRQQELIGRPFAIVGVASRNDIREPIINLIYFSVGFGLLSLALGIWAAIFLSGRLSAPILKLTAKAEQLAHEHLNFSAESQATTSMSLQKTSASTSNAARLVSEEGEHFFDLESKDELGSLAVSFIRMQAAIKEKINLIQTQNEQLQKNDLIKEELNQSLEQQVQRRTTQLQETLKNQQNISKKLVQKTQELDSSYRELELRSEALSESNQTLEVTLYNLQSTQQQLAQQEKMAGLGILTAGIAHEINNPTNFAHVAAQNLQVDIREFQHFVEELVEPDEAAQILQGFEQRFSKLSQHVATMLNGTERIKTIVKDLRTFTRLGDSDKRTIHISECLNSTINLVRTGWQDRVEFTSDFSEDLEIECWPTLLNQVFMNILVNACQAIAEKQKLLTSEVCGHIHIHLKRELNQLVISFEDDGIGIEAQAKAHIMEPFFTTKEVGSGTGLGLSIVYGIVEKHGGNLSFSSEPKIGSCFKLRLPLRLGN</sequence>
<dbReference type="InterPro" id="IPR003660">
    <property type="entry name" value="HAMP_dom"/>
</dbReference>
<evidence type="ECO:0000259" key="9">
    <source>
        <dbReference type="PROSITE" id="PS50109"/>
    </source>
</evidence>